<dbReference type="RefSeq" id="WP_071137836.1">
    <property type="nucleotide sequence ID" value="NZ_DUQN01000082.1"/>
</dbReference>
<dbReference type="STRING" id="1642646.ING2E5A_2772"/>
<proteinExistence type="predicted"/>
<sequence length="207" mass="23820">MNSLLDFGIIPIDYTSLRSIYPAHKSLNDKISDLEKQGTIIRLKRGMYVVSPQVSKKHISTELIANHLYGPSYVSMESALRFYGLIPERVFNTVSMTLKRSRSFKNQFGLFSYISCPANYYSIGVSPVVQEDYAFLIATPEKALCDQIVYTPKLQLRSIKLLQTYLEEDIRFDMDAFFKMDISVFEKCAKVSKKKTEITNIIKLLRK</sequence>
<gene>
    <name evidence="1" type="ORF">ING2E5A_2772</name>
</gene>
<dbReference type="KEGG" id="pmuc:ING2E5A_2772"/>
<keyword evidence="2" id="KW-1185">Reference proteome</keyword>
<dbReference type="Proteomes" id="UP000178485">
    <property type="component" value="Chromosome i"/>
</dbReference>
<protein>
    <recommendedName>
        <fullName evidence="3">Transcriptional regulator, AbiEi antitoxin, Type IV TA system</fullName>
    </recommendedName>
</protein>
<organism evidence="1 2">
    <name type="scientific">Petrimonas mucosa</name>
    <dbReference type="NCBI Taxonomy" id="1642646"/>
    <lineage>
        <taxon>Bacteria</taxon>
        <taxon>Pseudomonadati</taxon>
        <taxon>Bacteroidota</taxon>
        <taxon>Bacteroidia</taxon>
        <taxon>Bacteroidales</taxon>
        <taxon>Dysgonomonadaceae</taxon>
        <taxon>Petrimonas</taxon>
    </lineage>
</organism>
<dbReference type="AlphaFoldDB" id="A0A1G4GAL8"/>
<name>A0A1G4GAL8_9BACT</name>
<accession>A0A1G4GAL8</accession>
<reference evidence="1 2" key="1">
    <citation type="submission" date="2016-08" db="EMBL/GenBank/DDBJ databases">
        <authorList>
            <person name="Seilhamer J.J."/>
        </authorList>
    </citation>
    <scope>NUCLEOTIDE SEQUENCE [LARGE SCALE GENOMIC DNA]</scope>
    <source>
        <strain evidence="1">ING2-E5A</strain>
    </source>
</reference>
<dbReference type="EMBL" id="LT608328">
    <property type="protein sequence ID" value="SCM59567.1"/>
    <property type="molecule type" value="Genomic_DNA"/>
</dbReference>
<evidence type="ECO:0000313" key="1">
    <source>
        <dbReference type="EMBL" id="SCM59567.1"/>
    </source>
</evidence>
<evidence type="ECO:0000313" key="2">
    <source>
        <dbReference type="Proteomes" id="UP000178485"/>
    </source>
</evidence>
<evidence type="ECO:0008006" key="3">
    <source>
        <dbReference type="Google" id="ProtNLM"/>
    </source>
</evidence>